<feature type="transmembrane region" description="Helical" evidence="7">
    <location>
        <begin position="71"/>
        <end position="90"/>
    </location>
</feature>
<keyword evidence="5 7" id="KW-1133">Transmembrane helix</keyword>
<reference evidence="8" key="2">
    <citation type="submission" date="2019-07" db="EMBL/GenBank/DDBJ databases">
        <authorList>
            <person name="Yang Y."/>
            <person name="Bocs S."/>
            <person name="Baudouin L."/>
        </authorList>
    </citation>
    <scope>NUCLEOTIDE SEQUENCE</scope>
    <source>
        <tissue evidence="8">Spear leaf of Hainan Tall coconut</tissue>
    </source>
</reference>
<dbReference type="InterPro" id="IPR006726">
    <property type="entry name" value="PHBA_efflux_AaeB/fusaric-R"/>
</dbReference>
<evidence type="ECO:0000256" key="3">
    <source>
        <dbReference type="ARBA" id="ARBA00022475"/>
    </source>
</evidence>
<sequence length="727" mass="80168">MLALFLLRPPDGFSITTTTLAVVLSSFAVALLGSTDLIAKRIALGQIVIIYVAPFEQAIGPDHVKAVWHPVHVAASTAVGVVASVLALLFPYPRLACYEVTEKSKLYMEVATERLRLLVNAFYADNSACMAALTSQARYLAAESTKLLQNIKLKQASSQWERPPLRFIPLYPKEPLVRLQDIETPLKGMEVALSSTTSFPVKFSDQQHKGNLLSLRDHIILRLGQQNIMANTKQENFMARRELLDKPHLSLPAIPQNLKDFSPLLFFLFCFDLLYNGTLTTPSADGARENKVMPTTKQATVASKDEPSTKRRNSKNICCVNVSGERLVVALKCSLSLGLAVLFGVLFSNGNGYWSGLTVAITITPWRQATFKLANDRAQGTAIGSVYGVLGSVISQNLMELRFLALLLWIIFTSFLRRSQMYGHAGGVAAIISTLIILGRRHYGPPTVFAIARLNETFIGLSCSVIVELLLQPTRASTLARAQLSGSLLTLNECIESLVLSTGPVPLKEKQKKLEQQVNALRKYIDEAQMEPNFWFLPFPVACYQKLHGSLSKMMELLCFLVHGLEFLAEESHGLGAAREKIQETIRGDLEQFKIIAGSSLKCFEEVIQVKSLRKLEKELPRRSELPNDLELGNYGALSAGEEESEKVAALFLQHAVEVVEGHDVDVGEDLKSQVVLCLATFGFCIGGLLKETREIENGILELLQWENPGSHINLYGISCEIKALAA</sequence>
<keyword evidence="9" id="KW-1185">Reference proteome</keyword>
<protein>
    <submittedName>
        <fullName evidence="8">Para-hydroxybenzoic acid efflux pump subunit AaeB/fusaric acid resistance protein</fullName>
    </submittedName>
</protein>
<evidence type="ECO:0000256" key="6">
    <source>
        <dbReference type="ARBA" id="ARBA00023136"/>
    </source>
</evidence>
<dbReference type="AlphaFoldDB" id="A0A8K0MZR2"/>
<evidence type="ECO:0000256" key="4">
    <source>
        <dbReference type="ARBA" id="ARBA00022692"/>
    </source>
</evidence>
<evidence type="ECO:0000313" key="9">
    <source>
        <dbReference type="Proteomes" id="UP000797356"/>
    </source>
</evidence>
<comment type="caution">
    <text evidence="8">The sequence shown here is derived from an EMBL/GenBank/DDBJ whole genome shotgun (WGS) entry which is preliminary data.</text>
</comment>
<feature type="transmembrane region" description="Helical" evidence="7">
    <location>
        <begin position="42"/>
        <end position="59"/>
    </location>
</feature>
<feature type="transmembrane region" description="Helical" evidence="7">
    <location>
        <begin position="399"/>
        <end position="416"/>
    </location>
</feature>
<evidence type="ECO:0000256" key="2">
    <source>
        <dbReference type="ARBA" id="ARBA00022448"/>
    </source>
</evidence>
<proteinExistence type="predicted"/>
<keyword evidence="2" id="KW-0813">Transport</keyword>
<evidence type="ECO:0000256" key="1">
    <source>
        <dbReference type="ARBA" id="ARBA00004651"/>
    </source>
</evidence>
<dbReference type="Proteomes" id="UP000797356">
    <property type="component" value="Chromosome 4"/>
</dbReference>
<feature type="transmembrane region" description="Helical" evidence="7">
    <location>
        <begin position="327"/>
        <end position="347"/>
    </location>
</feature>
<dbReference type="Pfam" id="PF04632">
    <property type="entry name" value="FUSC"/>
    <property type="match status" value="1"/>
</dbReference>
<feature type="transmembrane region" description="Helical" evidence="7">
    <location>
        <begin position="421"/>
        <end position="438"/>
    </location>
</feature>
<dbReference type="EMBL" id="CM017875">
    <property type="protein sequence ID" value="KAG1337896.1"/>
    <property type="molecule type" value="Genomic_DNA"/>
</dbReference>
<evidence type="ECO:0000256" key="7">
    <source>
        <dbReference type="SAM" id="Phobius"/>
    </source>
</evidence>
<evidence type="ECO:0000256" key="5">
    <source>
        <dbReference type="ARBA" id="ARBA00022989"/>
    </source>
</evidence>
<feature type="transmembrane region" description="Helical" evidence="7">
    <location>
        <begin position="12"/>
        <end position="33"/>
    </location>
</feature>
<comment type="subcellular location">
    <subcellularLocation>
        <location evidence="1">Cell membrane</location>
        <topology evidence="1">Multi-pass membrane protein</topology>
    </subcellularLocation>
</comment>
<keyword evidence="4 7" id="KW-0812">Transmembrane</keyword>
<name>A0A8K0MZR2_COCNU</name>
<accession>A0A8K0MZR2</accession>
<dbReference type="PANTHER" id="PTHR30509:SF9">
    <property type="entry name" value="MULTIDRUG RESISTANCE PROTEIN MDTO"/>
    <property type="match status" value="1"/>
</dbReference>
<dbReference type="PANTHER" id="PTHR30509">
    <property type="entry name" value="P-HYDROXYBENZOIC ACID EFFLUX PUMP SUBUNIT-RELATED"/>
    <property type="match status" value="1"/>
</dbReference>
<keyword evidence="3" id="KW-1003">Cell membrane</keyword>
<reference evidence="8" key="1">
    <citation type="journal article" date="2017" name="Gigascience">
        <title>The genome draft of coconut (Cocos nucifera).</title>
        <authorList>
            <person name="Xiao Y."/>
            <person name="Xu P."/>
            <person name="Fan H."/>
            <person name="Baudouin L."/>
            <person name="Xia W."/>
            <person name="Bocs S."/>
            <person name="Xu J."/>
            <person name="Li Q."/>
            <person name="Guo A."/>
            <person name="Zhou L."/>
            <person name="Li J."/>
            <person name="Wu Y."/>
            <person name="Ma Z."/>
            <person name="Armero A."/>
            <person name="Issali A.E."/>
            <person name="Liu N."/>
            <person name="Peng M."/>
            <person name="Yang Y."/>
        </authorList>
    </citation>
    <scope>NUCLEOTIDE SEQUENCE</scope>
    <source>
        <tissue evidence="8">Spear leaf of Hainan Tall coconut</tissue>
    </source>
</reference>
<dbReference type="GO" id="GO:0022857">
    <property type="term" value="F:transmembrane transporter activity"/>
    <property type="evidence" value="ECO:0007669"/>
    <property type="project" value="InterPro"/>
</dbReference>
<organism evidence="8 9">
    <name type="scientific">Cocos nucifera</name>
    <name type="common">Coconut palm</name>
    <dbReference type="NCBI Taxonomy" id="13894"/>
    <lineage>
        <taxon>Eukaryota</taxon>
        <taxon>Viridiplantae</taxon>
        <taxon>Streptophyta</taxon>
        <taxon>Embryophyta</taxon>
        <taxon>Tracheophyta</taxon>
        <taxon>Spermatophyta</taxon>
        <taxon>Magnoliopsida</taxon>
        <taxon>Liliopsida</taxon>
        <taxon>Arecaceae</taxon>
        <taxon>Arecoideae</taxon>
        <taxon>Cocoseae</taxon>
        <taxon>Attaleinae</taxon>
        <taxon>Cocos</taxon>
    </lineage>
</organism>
<dbReference type="GO" id="GO:0005886">
    <property type="term" value="C:plasma membrane"/>
    <property type="evidence" value="ECO:0007669"/>
    <property type="project" value="UniProtKB-SubCell"/>
</dbReference>
<gene>
    <name evidence="8" type="ORF">COCNU_04G002020</name>
</gene>
<evidence type="ECO:0000313" key="8">
    <source>
        <dbReference type="EMBL" id="KAG1337896.1"/>
    </source>
</evidence>
<keyword evidence="6 7" id="KW-0472">Membrane</keyword>
<dbReference type="OrthoDB" id="68611at2759"/>